<dbReference type="InterPro" id="IPR002059">
    <property type="entry name" value="CSP_DNA-bd"/>
</dbReference>
<dbReference type="PIRSF" id="PIRSF002599">
    <property type="entry name" value="Cold_shock_A"/>
    <property type="match status" value="1"/>
</dbReference>
<reference evidence="8 9" key="1">
    <citation type="submission" date="2016-11" db="EMBL/GenBank/DDBJ databases">
        <authorList>
            <person name="Jaros S."/>
            <person name="Januszkiewicz K."/>
            <person name="Wedrychowicz H."/>
        </authorList>
    </citation>
    <scope>NUCLEOTIDE SEQUENCE [LARGE SCALE GENOMIC DNA]</scope>
    <source>
        <strain evidence="8 9">DSM 44523</strain>
    </source>
</reference>
<dbReference type="GO" id="GO:0005737">
    <property type="term" value="C:cytoplasm"/>
    <property type="evidence" value="ECO:0007669"/>
    <property type="project" value="UniProtKB-SubCell"/>
</dbReference>
<evidence type="ECO:0000256" key="4">
    <source>
        <dbReference type="ARBA" id="ARBA00023125"/>
    </source>
</evidence>
<name>A0A1M5QDW8_STRHI</name>
<evidence type="ECO:0000259" key="7">
    <source>
        <dbReference type="PROSITE" id="PS51857"/>
    </source>
</evidence>
<protein>
    <submittedName>
        <fullName evidence="8">Cold shock protein (Beta-ribbon, CspA family)</fullName>
    </submittedName>
</protein>
<keyword evidence="5" id="KW-0010">Activator</keyword>
<evidence type="ECO:0000313" key="8">
    <source>
        <dbReference type="EMBL" id="SHH12091.1"/>
    </source>
</evidence>
<keyword evidence="4" id="KW-0238">DNA-binding</keyword>
<evidence type="ECO:0000256" key="1">
    <source>
        <dbReference type="ARBA" id="ARBA00004496"/>
    </source>
</evidence>
<accession>A0A1M5QDW8</accession>
<evidence type="ECO:0000313" key="9">
    <source>
        <dbReference type="Proteomes" id="UP000184501"/>
    </source>
</evidence>
<dbReference type="GO" id="GO:0003677">
    <property type="term" value="F:DNA binding"/>
    <property type="evidence" value="ECO:0007669"/>
    <property type="project" value="UniProtKB-KW"/>
</dbReference>
<dbReference type="Gene3D" id="2.40.50.140">
    <property type="entry name" value="Nucleic acid-binding proteins"/>
    <property type="match status" value="1"/>
</dbReference>
<dbReference type="PANTHER" id="PTHR46565">
    <property type="entry name" value="COLD SHOCK DOMAIN PROTEIN 2"/>
    <property type="match status" value="1"/>
</dbReference>
<dbReference type="EMBL" id="FQVN01000023">
    <property type="protein sequence ID" value="SHH12091.1"/>
    <property type="molecule type" value="Genomic_DNA"/>
</dbReference>
<dbReference type="RefSeq" id="WP_073490155.1">
    <property type="nucleotide sequence ID" value="NZ_FQVN01000023.1"/>
</dbReference>
<dbReference type="InterPro" id="IPR012156">
    <property type="entry name" value="Cold_shock_CspA"/>
</dbReference>
<keyword evidence="3" id="KW-0805">Transcription regulation</keyword>
<dbReference type="PANTHER" id="PTHR46565:SF20">
    <property type="entry name" value="COLD SHOCK DOMAIN-CONTAINING PROTEIN 4"/>
    <property type="match status" value="1"/>
</dbReference>
<dbReference type="Pfam" id="PF00313">
    <property type="entry name" value="CSD"/>
    <property type="match status" value="1"/>
</dbReference>
<feature type="domain" description="CSD" evidence="7">
    <location>
        <begin position="1"/>
        <end position="66"/>
    </location>
</feature>
<dbReference type="PROSITE" id="PS51857">
    <property type="entry name" value="CSD_2"/>
    <property type="match status" value="1"/>
</dbReference>
<dbReference type="STRING" id="2017.SAMN05444320_12336"/>
<proteinExistence type="predicted"/>
<dbReference type="SUPFAM" id="SSF50249">
    <property type="entry name" value="Nucleic acid-binding proteins"/>
    <property type="match status" value="1"/>
</dbReference>
<dbReference type="InterPro" id="IPR012340">
    <property type="entry name" value="NA-bd_OB-fold"/>
</dbReference>
<dbReference type="AlphaFoldDB" id="A0A1M5QDW8"/>
<dbReference type="SMART" id="SM00357">
    <property type="entry name" value="CSP"/>
    <property type="match status" value="1"/>
</dbReference>
<dbReference type="InterPro" id="IPR011129">
    <property type="entry name" value="CSD"/>
</dbReference>
<dbReference type="PRINTS" id="PR00050">
    <property type="entry name" value="COLDSHOCK"/>
</dbReference>
<evidence type="ECO:0000256" key="6">
    <source>
        <dbReference type="ARBA" id="ARBA00023163"/>
    </source>
</evidence>
<dbReference type="Proteomes" id="UP000184501">
    <property type="component" value="Unassembled WGS sequence"/>
</dbReference>
<sequence>MATATVKEYNPDKGWGYIALTDGSGDVYVHCSQIQVEGRRILTIGQLVEFEVSHGPVGRQARMVRPL</sequence>
<evidence type="ECO:0000256" key="2">
    <source>
        <dbReference type="ARBA" id="ARBA00022490"/>
    </source>
</evidence>
<keyword evidence="2" id="KW-0963">Cytoplasm</keyword>
<keyword evidence="6" id="KW-0804">Transcription</keyword>
<evidence type="ECO:0000256" key="3">
    <source>
        <dbReference type="ARBA" id="ARBA00023015"/>
    </source>
</evidence>
<gene>
    <name evidence="8" type="ORF">SAMN05444320_12336</name>
</gene>
<organism evidence="8 9">
    <name type="scientific">Streptoalloteichus hindustanus</name>
    <dbReference type="NCBI Taxonomy" id="2017"/>
    <lineage>
        <taxon>Bacteria</taxon>
        <taxon>Bacillati</taxon>
        <taxon>Actinomycetota</taxon>
        <taxon>Actinomycetes</taxon>
        <taxon>Pseudonocardiales</taxon>
        <taxon>Pseudonocardiaceae</taxon>
        <taxon>Streptoalloteichus</taxon>
    </lineage>
</organism>
<comment type="subcellular location">
    <subcellularLocation>
        <location evidence="1">Cytoplasm</location>
    </subcellularLocation>
</comment>
<keyword evidence="9" id="KW-1185">Reference proteome</keyword>
<evidence type="ECO:0000256" key="5">
    <source>
        <dbReference type="ARBA" id="ARBA00023159"/>
    </source>
</evidence>
<dbReference type="OrthoDB" id="7477356at2"/>